<evidence type="ECO:0000313" key="16">
    <source>
        <dbReference type="EMBL" id="KAK6619382.1"/>
    </source>
</evidence>
<dbReference type="SUPFAM" id="SSF88723">
    <property type="entry name" value="PIN domain-like"/>
    <property type="match status" value="1"/>
</dbReference>
<protein>
    <recommendedName>
        <fullName evidence="18">DNA repair protein complementing XP-G cells</fullName>
    </recommendedName>
</protein>
<dbReference type="InterPro" id="IPR029060">
    <property type="entry name" value="PIN-like_dom_sf"/>
</dbReference>
<feature type="region of interest" description="Disordered" evidence="13">
    <location>
        <begin position="484"/>
        <end position="503"/>
    </location>
</feature>
<dbReference type="Gene3D" id="3.40.50.1010">
    <property type="entry name" value="5'-nuclease"/>
    <property type="match status" value="2"/>
</dbReference>
<dbReference type="PROSITE" id="PS00841">
    <property type="entry name" value="XPG_1"/>
    <property type="match status" value="1"/>
</dbReference>
<feature type="domain" description="XPG-I" evidence="14">
    <location>
        <begin position="734"/>
        <end position="803"/>
    </location>
</feature>
<reference evidence="16 17" key="1">
    <citation type="submission" date="2023-09" db="EMBL/GenBank/DDBJ databases">
        <title>Genomes of two closely related lineages of the louse Polyplax serrata with different host specificities.</title>
        <authorList>
            <person name="Martinu J."/>
            <person name="Tarabai H."/>
            <person name="Stefka J."/>
            <person name="Hypsa V."/>
        </authorList>
    </citation>
    <scope>NUCLEOTIDE SEQUENCE [LARGE SCALE GENOMIC DNA]</scope>
    <source>
        <strain evidence="16">98ZLc_SE</strain>
    </source>
</reference>
<dbReference type="CDD" id="cd09904">
    <property type="entry name" value="H3TH_XPG"/>
    <property type="match status" value="1"/>
</dbReference>
<evidence type="ECO:0000256" key="13">
    <source>
        <dbReference type="SAM" id="MobiDB-lite"/>
    </source>
</evidence>
<keyword evidence="17" id="KW-1185">Reference proteome</keyword>
<dbReference type="Gene3D" id="1.10.150.20">
    <property type="entry name" value="5' to 3' exonuclease, C-terminal subdomain"/>
    <property type="match status" value="1"/>
</dbReference>
<accession>A0ABR1AHD8</accession>
<evidence type="ECO:0000256" key="7">
    <source>
        <dbReference type="ARBA" id="ARBA00022759"/>
    </source>
</evidence>
<name>A0ABR1AHD8_POLSC</name>
<organism evidence="16 17">
    <name type="scientific">Polyplax serrata</name>
    <name type="common">Common mouse louse</name>
    <dbReference type="NCBI Taxonomy" id="468196"/>
    <lineage>
        <taxon>Eukaryota</taxon>
        <taxon>Metazoa</taxon>
        <taxon>Ecdysozoa</taxon>
        <taxon>Arthropoda</taxon>
        <taxon>Hexapoda</taxon>
        <taxon>Insecta</taxon>
        <taxon>Pterygota</taxon>
        <taxon>Neoptera</taxon>
        <taxon>Paraneoptera</taxon>
        <taxon>Psocodea</taxon>
        <taxon>Troctomorpha</taxon>
        <taxon>Phthiraptera</taxon>
        <taxon>Anoplura</taxon>
        <taxon>Polyplacidae</taxon>
        <taxon>Polyplax</taxon>
    </lineage>
</organism>
<proteinExistence type="inferred from homology"/>
<evidence type="ECO:0000256" key="9">
    <source>
        <dbReference type="ARBA" id="ARBA00022801"/>
    </source>
</evidence>
<dbReference type="PANTHER" id="PTHR16171">
    <property type="entry name" value="DNA REPAIR PROTEIN COMPLEMENTING XP-G CELLS-RELATED"/>
    <property type="match status" value="1"/>
</dbReference>
<dbReference type="Pfam" id="PF00752">
    <property type="entry name" value="XPG_N"/>
    <property type="match status" value="1"/>
</dbReference>
<evidence type="ECO:0000256" key="10">
    <source>
        <dbReference type="ARBA" id="ARBA00022842"/>
    </source>
</evidence>
<dbReference type="Proteomes" id="UP001359485">
    <property type="component" value="Unassembled WGS sequence"/>
</dbReference>
<evidence type="ECO:0000256" key="6">
    <source>
        <dbReference type="ARBA" id="ARBA00022723"/>
    </source>
</evidence>
<evidence type="ECO:0000256" key="4">
    <source>
        <dbReference type="ARBA" id="ARBA00022553"/>
    </source>
</evidence>
<sequence length="1104" mass="123549">MGVHGLWKLLEPSGQMVPLESLAGKVIAVDVSIWLHQAIKGMQDTYGAPVGTAHLIVLFHRLCKLLYYKIKPVFVFDGGVPALKHQTLAARRNHSNAAKTEVLKVREKLIKNLLKHEAVRQVLSNETASAALGLNSFALPGPSVEEDLYKLPPIATDCTESASSEASEAESDEENAKHLQNIHSIDVTSQEFVNLPAEVRHDILTEMIETRKQSSWKYLDSMPKNSDNFSDFQMSRLLKRHAVQTSLEKAGKEMGGRALSIQELESILNDKGVLDDLPSKRIAQDNVTRYMLVQRNSNAASGNVEGIQREAEPKTFDVMNHLDDVEWSSDSDVDVIAGKLPKMTERNNKSRGERKENEPKSSVVSGQPKVEMTDEIVDILNILEGDKVNEQPLHSKSRLEINLSTVKEEIVDELEPEKPVIKLEELEMPNSKKDSVAAEKKIETGTISFVAPARAETETAEPKLTEVPQSDVNEICAVLEETGKVQREAASPGSSTNINGSGEEITPSAVLSSENSTCNVPKEIIPSEVLSCDTRQLLEEVDTTLKDVENTPTCEALPKNINSEVVTEELKVENNIKTPPGFSSSSDSESDFIPIMGSDFEKKQEPTVRRSPDQTNESGKDSRTLSITIKPSNMSESDDLFADVFQSEQQPREVEEIEKVEVMDDACVSENQIQEEVTEFQKEFVKEVSSVDLNELKDSLEEKQYQLLFEQGRQERQGLNPTDQMYTDAQEMLKLFGVPYVVAPMEAEAQCAVLNTLGLTEGTITEDSDIWLFGGQVVYKNFFNQAKHVLEYTSVNINKYFKLNREDLIRMALLVGSDYTVGLNGIGPVTALEILASFPSTQQSLLEGLEKFRDWFTGRNKTASPRHSLKRKIRNTVISSGFPSRAVADAYLHPQVDDSREPFTWAKPNLDLIRKYVKMKMGWSLEKCNNLLLPVVKKMEENTCQSIMEKYFKSVPKTVGVLSKRVESAIKRLEGTEESEETNTKPKVKRKRRTVKSKVPPECSETAEETREDAKRQKSDGGSEESISQTSQLNKQISKVLLINERLHSKEKIPQKEKAQKLAEERKKQAIEIYRMVRGKGKKKKKEFAKAEAKLSESSSSQSD</sequence>
<evidence type="ECO:0000259" key="14">
    <source>
        <dbReference type="SMART" id="SM00484"/>
    </source>
</evidence>
<dbReference type="PRINTS" id="PR00853">
    <property type="entry name" value="XPGRADSUPER"/>
</dbReference>
<feature type="region of interest" description="Disordered" evidence="13">
    <location>
        <begin position="339"/>
        <end position="368"/>
    </location>
</feature>
<evidence type="ECO:0000256" key="1">
    <source>
        <dbReference type="ARBA" id="ARBA00001946"/>
    </source>
</evidence>
<feature type="compositionally biased region" description="Basic and acidic residues" evidence="13">
    <location>
        <begin position="1008"/>
        <end position="1021"/>
    </location>
</feature>
<comment type="similarity">
    <text evidence="3">Belongs to the XPG/RAD2 endonuclease family. XPG subfamily.</text>
</comment>
<dbReference type="InterPro" id="IPR006085">
    <property type="entry name" value="XPG_DNA_repair_N"/>
</dbReference>
<feature type="region of interest" description="Disordered" evidence="13">
    <location>
        <begin position="1079"/>
        <end position="1104"/>
    </location>
</feature>
<comment type="subcellular location">
    <subcellularLocation>
        <location evidence="2">Nucleus</location>
    </subcellularLocation>
</comment>
<feature type="region of interest" description="Disordered" evidence="13">
    <location>
        <begin position="576"/>
        <end position="626"/>
    </location>
</feature>
<dbReference type="SMART" id="SM00484">
    <property type="entry name" value="XPGI"/>
    <property type="match status" value="1"/>
</dbReference>
<evidence type="ECO:0000259" key="15">
    <source>
        <dbReference type="SMART" id="SM00485"/>
    </source>
</evidence>
<comment type="cofactor">
    <cofactor evidence="1">
        <name>Mg(2+)</name>
        <dbReference type="ChEBI" id="CHEBI:18420"/>
    </cofactor>
</comment>
<keyword evidence="9" id="KW-0378">Hydrolase</keyword>
<evidence type="ECO:0000256" key="12">
    <source>
        <dbReference type="ARBA" id="ARBA00023242"/>
    </source>
</evidence>
<dbReference type="InterPro" id="IPR006084">
    <property type="entry name" value="XPG/Rad2"/>
</dbReference>
<keyword evidence="4" id="KW-0597">Phosphoprotein</keyword>
<evidence type="ECO:0000256" key="2">
    <source>
        <dbReference type="ARBA" id="ARBA00004123"/>
    </source>
</evidence>
<keyword evidence="5" id="KW-0540">Nuclease</keyword>
<feature type="region of interest" description="Disordered" evidence="13">
    <location>
        <begin position="974"/>
        <end position="1032"/>
    </location>
</feature>
<dbReference type="InterPro" id="IPR001044">
    <property type="entry name" value="XPG/Rad2_eukaryotes"/>
</dbReference>
<comment type="caution">
    <text evidence="16">The sequence shown here is derived from an EMBL/GenBank/DDBJ whole genome shotgun (WGS) entry which is preliminary data.</text>
</comment>
<evidence type="ECO:0000256" key="8">
    <source>
        <dbReference type="ARBA" id="ARBA00022763"/>
    </source>
</evidence>
<keyword evidence="8" id="KW-0227">DNA damage</keyword>
<feature type="compositionally biased region" description="Basic and acidic residues" evidence="13">
    <location>
        <begin position="342"/>
        <end position="359"/>
    </location>
</feature>
<keyword evidence="6" id="KW-0479">Metal-binding</keyword>
<evidence type="ECO:0000313" key="17">
    <source>
        <dbReference type="Proteomes" id="UP001359485"/>
    </source>
</evidence>
<feature type="domain" description="XPG N-terminal" evidence="15">
    <location>
        <begin position="1"/>
        <end position="98"/>
    </location>
</feature>
<evidence type="ECO:0000256" key="5">
    <source>
        <dbReference type="ARBA" id="ARBA00022722"/>
    </source>
</evidence>
<evidence type="ECO:0000256" key="3">
    <source>
        <dbReference type="ARBA" id="ARBA00005283"/>
    </source>
</evidence>
<dbReference type="SUPFAM" id="SSF47807">
    <property type="entry name" value="5' to 3' exonuclease, C-terminal subdomain"/>
    <property type="match status" value="1"/>
</dbReference>
<dbReference type="InterPro" id="IPR019974">
    <property type="entry name" value="XPG_CS"/>
</dbReference>
<feature type="compositionally biased region" description="Basic residues" evidence="13">
    <location>
        <begin position="986"/>
        <end position="996"/>
    </location>
</feature>
<dbReference type="InterPro" id="IPR006086">
    <property type="entry name" value="XPG-I_dom"/>
</dbReference>
<keyword evidence="12" id="KW-0539">Nucleus</keyword>
<keyword evidence="10" id="KW-0460">Magnesium</keyword>
<evidence type="ECO:0008006" key="18">
    <source>
        <dbReference type="Google" id="ProtNLM"/>
    </source>
</evidence>
<keyword evidence="7" id="KW-0255">Endonuclease</keyword>
<dbReference type="CDD" id="cd09868">
    <property type="entry name" value="PIN_XPG_RAD2"/>
    <property type="match status" value="2"/>
</dbReference>
<dbReference type="Pfam" id="PF00867">
    <property type="entry name" value="XPG_I"/>
    <property type="match status" value="1"/>
</dbReference>
<dbReference type="InterPro" id="IPR036279">
    <property type="entry name" value="5-3_exonuclease_C_sf"/>
</dbReference>
<evidence type="ECO:0000256" key="11">
    <source>
        <dbReference type="ARBA" id="ARBA00023204"/>
    </source>
</evidence>
<gene>
    <name evidence="16" type="ORF">RUM44_003764</name>
</gene>
<dbReference type="SMART" id="SM00279">
    <property type="entry name" value="HhH2"/>
    <property type="match status" value="1"/>
</dbReference>
<dbReference type="PRINTS" id="PR00066">
    <property type="entry name" value="XRODRMPGMNTG"/>
</dbReference>
<dbReference type="SMART" id="SM00485">
    <property type="entry name" value="XPGN"/>
    <property type="match status" value="1"/>
</dbReference>
<keyword evidence="11" id="KW-0234">DNA repair</keyword>
<feature type="compositionally biased region" description="Basic and acidic residues" evidence="13">
    <location>
        <begin position="599"/>
        <end position="623"/>
    </location>
</feature>
<dbReference type="EMBL" id="JAWJWF010000049">
    <property type="protein sequence ID" value="KAK6619382.1"/>
    <property type="molecule type" value="Genomic_DNA"/>
</dbReference>
<dbReference type="PROSITE" id="PS00842">
    <property type="entry name" value="XPG_2"/>
    <property type="match status" value="1"/>
</dbReference>
<dbReference type="InterPro" id="IPR008918">
    <property type="entry name" value="HhH2"/>
</dbReference>
<dbReference type="PANTHER" id="PTHR16171:SF7">
    <property type="entry name" value="DNA REPAIR PROTEIN RAD2"/>
    <property type="match status" value="1"/>
</dbReference>